<dbReference type="InterPro" id="IPR020830">
    <property type="entry name" value="GlycerAld_3-P_DH_AS"/>
</dbReference>
<feature type="active site" description="Nucleophile" evidence="3">
    <location>
        <position position="161"/>
    </location>
</feature>
<dbReference type="InterPro" id="IPR020831">
    <property type="entry name" value="GlycerAld/Erythrose_P_DH"/>
</dbReference>
<dbReference type="SMART" id="SM00846">
    <property type="entry name" value="Gp_dh_N"/>
    <property type="match status" value="1"/>
</dbReference>
<keyword evidence="2 8" id="KW-0560">Oxidoreductase</keyword>
<evidence type="ECO:0000313" key="10">
    <source>
        <dbReference type="EMBL" id="KXA31004.1"/>
    </source>
</evidence>
<dbReference type="EC" id="1.2.1.-" evidence="8"/>
<evidence type="ECO:0000259" key="9">
    <source>
        <dbReference type="SMART" id="SM00846"/>
    </source>
</evidence>
<dbReference type="InterPro" id="IPR020828">
    <property type="entry name" value="GlycerAld_3-P_DH_NAD(P)-bd"/>
</dbReference>
<dbReference type="Gene3D" id="3.40.50.720">
    <property type="entry name" value="NAD(P)-binding Rossmann-like Domain"/>
    <property type="match status" value="1"/>
</dbReference>
<dbReference type="PANTHER" id="PTHR43148">
    <property type="entry name" value="GLYCERALDEHYDE-3-PHOSPHATE DEHYDROGENASE 2"/>
    <property type="match status" value="1"/>
</dbReference>
<dbReference type="NCBIfam" id="TIGR01534">
    <property type="entry name" value="GAPDH-I"/>
    <property type="match status" value="1"/>
</dbReference>
<dbReference type="GO" id="GO:0016620">
    <property type="term" value="F:oxidoreductase activity, acting on the aldehyde or oxo group of donors, NAD or NADP as acceptor"/>
    <property type="evidence" value="ECO:0007669"/>
    <property type="project" value="InterPro"/>
</dbReference>
<reference evidence="10 11" key="1">
    <citation type="submission" date="2016-01" db="EMBL/GenBank/DDBJ databases">
        <authorList>
            <person name="Oliw E.H."/>
        </authorList>
    </citation>
    <scope>NUCLEOTIDE SEQUENCE [LARGE SCALE GENOMIC DNA]</scope>
    <source>
        <strain evidence="10 11">CMW7756A</strain>
    </source>
</reference>
<dbReference type="FunFam" id="3.30.360.10:FF:000002">
    <property type="entry name" value="Glyceraldehyde-3-phosphate dehydrogenase"/>
    <property type="match status" value="1"/>
</dbReference>
<feature type="binding site" evidence="5">
    <location>
        <begin position="16"/>
        <end position="17"/>
    </location>
    <ligand>
        <name>NAD(+)</name>
        <dbReference type="ChEBI" id="CHEBI:57540"/>
    </ligand>
</feature>
<dbReference type="PIRSF" id="PIRSF000149">
    <property type="entry name" value="GAP_DH"/>
    <property type="match status" value="1"/>
</dbReference>
<protein>
    <recommendedName>
        <fullName evidence="8">Glyceraldehyde-3-phosphate dehydrogenase</fullName>
        <ecNumber evidence="8">1.2.1.-</ecNumber>
    </recommendedName>
</protein>
<accession>A0A133PQT8</accession>
<sequence length="343" mass="38078">MEVFMKKNVGIMGFGRIGRDALRIWALRDDVNFEVTHVAVRNLEKTLKERTHLFKYDTIYRKFPGEIEFTDDGMIINGKKVTFVESKTPDKMNWKELGVDVVIDSSGAFKDEEQARGHLESGAKKVVLTSPGKGKMLTVVMGVNDDKYDPEKDDIISNASCTTNCLAPVTKVILENFGIKRGLMSTVHAYTNDQNIHDGVHKKDMRRARMGAENIIPTSTGAAKAVGKVIPEVDGILTGFALRVPVPTGSLVDVTFELEKEATVEEINAAIKKASENELKGILAYSEDEIVSSDIIGDTHSSIFDSLLTTVNGKMVKLISWYDNEWGYTERVIDLTEKIVESL</sequence>
<dbReference type="SUPFAM" id="SSF51735">
    <property type="entry name" value="NAD(P)-binding Rossmann-fold domains"/>
    <property type="match status" value="1"/>
</dbReference>
<feature type="binding site" evidence="4">
    <location>
        <position position="243"/>
    </location>
    <ligand>
        <name>D-glyceraldehyde 3-phosphate</name>
        <dbReference type="ChEBI" id="CHEBI:59776"/>
    </ligand>
</feature>
<evidence type="ECO:0000256" key="1">
    <source>
        <dbReference type="ARBA" id="ARBA00007406"/>
    </source>
</evidence>
<evidence type="ECO:0000256" key="6">
    <source>
        <dbReference type="PIRSR" id="PIRSR000149-4"/>
    </source>
</evidence>
<feature type="binding site" evidence="4">
    <location>
        <begin position="160"/>
        <end position="162"/>
    </location>
    <ligand>
        <name>D-glyceraldehyde 3-phosphate</name>
        <dbReference type="ChEBI" id="CHEBI:59776"/>
    </ligand>
</feature>
<feature type="binding site" evidence="5">
    <location>
        <position position="129"/>
    </location>
    <ligand>
        <name>NAD(+)</name>
        <dbReference type="ChEBI" id="CHEBI:57540"/>
    </ligand>
</feature>
<dbReference type="Gene3D" id="3.30.360.10">
    <property type="entry name" value="Dihydrodipicolinate Reductase, domain 2"/>
    <property type="match status" value="1"/>
</dbReference>
<evidence type="ECO:0000256" key="2">
    <source>
        <dbReference type="ARBA" id="ARBA00023002"/>
    </source>
</evidence>
<dbReference type="AlphaFoldDB" id="A0A133PQT8"/>
<dbReference type="PROSITE" id="PS00071">
    <property type="entry name" value="GAPDH"/>
    <property type="match status" value="1"/>
</dbReference>
<dbReference type="CDD" id="cd05214">
    <property type="entry name" value="GAPDH_I_N"/>
    <property type="match status" value="1"/>
</dbReference>
<evidence type="ECO:0000256" key="3">
    <source>
        <dbReference type="PIRSR" id="PIRSR000149-1"/>
    </source>
</evidence>
<dbReference type="Pfam" id="PF00044">
    <property type="entry name" value="Gp_dh_N"/>
    <property type="match status" value="1"/>
</dbReference>
<dbReference type="EMBL" id="LRQE01000021">
    <property type="protein sequence ID" value="KXA31004.1"/>
    <property type="molecule type" value="Genomic_DNA"/>
</dbReference>
<dbReference type="InterPro" id="IPR020829">
    <property type="entry name" value="GlycerAld_3-P_DH_cat"/>
</dbReference>
<feature type="domain" description="Glyceraldehyde 3-phosphate dehydrogenase NAD(P) binding" evidence="9">
    <location>
        <begin position="7"/>
        <end position="161"/>
    </location>
</feature>
<gene>
    <name evidence="10" type="ORF">HMPREF3229_00602</name>
</gene>
<evidence type="ECO:0000256" key="5">
    <source>
        <dbReference type="PIRSR" id="PIRSR000149-3"/>
    </source>
</evidence>
<feature type="binding site" evidence="4">
    <location>
        <position position="191"/>
    </location>
    <ligand>
        <name>D-glyceraldehyde 3-phosphate</name>
        <dbReference type="ChEBI" id="CHEBI:59776"/>
    </ligand>
</feature>
<evidence type="ECO:0000256" key="7">
    <source>
        <dbReference type="RuleBase" id="RU000397"/>
    </source>
</evidence>
<feature type="binding site" evidence="5">
    <location>
        <position position="324"/>
    </location>
    <ligand>
        <name>NAD(+)</name>
        <dbReference type="ChEBI" id="CHEBI:57540"/>
    </ligand>
</feature>
<comment type="caution">
    <text evidence="10">The sequence shown here is derived from an EMBL/GenBank/DDBJ whole genome shotgun (WGS) entry which is preliminary data.</text>
</comment>
<dbReference type="InterPro" id="IPR036291">
    <property type="entry name" value="NAD(P)-bd_dom_sf"/>
</dbReference>
<dbReference type="CDD" id="cd18126">
    <property type="entry name" value="GAPDH_I_C"/>
    <property type="match status" value="1"/>
</dbReference>
<evidence type="ECO:0000256" key="8">
    <source>
        <dbReference type="RuleBase" id="RU361160"/>
    </source>
</evidence>
<proteinExistence type="inferred from homology"/>
<dbReference type="GO" id="GO:0051287">
    <property type="term" value="F:NAD binding"/>
    <property type="evidence" value="ECO:0007669"/>
    <property type="project" value="InterPro"/>
</dbReference>
<dbReference type="InterPro" id="IPR006424">
    <property type="entry name" value="Glyceraldehyde-3-P_DH_1"/>
</dbReference>
<name>A0A133PQT8_9FIRM</name>
<dbReference type="GO" id="GO:0006006">
    <property type="term" value="P:glucose metabolic process"/>
    <property type="evidence" value="ECO:0007669"/>
    <property type="project" value="InterPro"/>
</dbReference>
<feature type="binding site" evidence="4">
    <location>
        <begin position="220"/>
        <end position="221"/>
    </location>
    <ligand>
        <name>D-glyceraldehyde 3-phosphate</name>
        <dbReference type="ChEBI" id="CHEBI:59776"/>
    </ligand>
</feature>
<evidence type="ECO:0000256" key="4">
    <source>
        <dbReference type="PIRSR" id="PIRSR000149-2"/>
    </source>
</evidence>
<dbReference type="GO" id="GO:0050661">
    <property type="term" value="F:NADP binding"/>
    <property type="evidence" value="ECO:0007669"/>
    <property type="project" value="InterPro"/>
</dbReference>
<keyword evidence="5" id="KW-0520">NAD</keyword>
<dbReference type="Pfam" id="PF02800">
    <property type="entry name" value="Gp_dh_C"/>
    <property type="match status" value="1"/>
</dbReference>
<dbReference type="Proteomes" id="UP000070174">
    <property type="component" value="Unassembled WGS sequence"/>
</dbReference>
<comment type="similarity">
    <text evidence="1 7">Belongs to the glyceraldehyde-3-phosphate dehydrogenase family.</text>
</comment>
<keyword evidence="5" id="KW-0547">Nucleotide-binding</keyword>
<dbReference type="PRINTS" id="PR00078">
    <property type="entry name" value="G3PDHDRGNASE"/>
</dbReference>
<evidence type="ECO:0000313" key="11">
    <source>
        <dbReference type="Proteomes" id="UP000070174"/>
    </source>
</evidence>
<organism evidence="10">
    <name type="scientific">Peptoniphilus harei</name>
    <dbReference type="NCBI Taxonomy" id="54005"/>
    <lineage>
        <taxon>Bacteria</taxon>
        <taxon>Bacillati</taxon>
        <taxon>Bacillota</taxon>
        <taxon>Tissierellia</taxon>
        <taxon>Tissierellales</taxon>
        <taxon>Peptoniphilaceae</taxon>
        <taxon>Peptoniphilus</taxon>
    </lineage>
</organism>
<feature type="site" description="Activates thiol group during catalysis" evidence="6">
    <location>
        <position position="188"/>
    </location>
</feature>
<dbReference type="SUPFAM" id="SSF55347">
    <property type="entry name" value="Glyceraldehyde-3-phosphate dehydrogenase-like, C-terminal domain"/>
    <property type="match status" value="1"/>
</dbReference>
<dbReference type="PATRIC" id="fig|54005.3.peg.594"/>
<dbReference type="FunFam" id="3.40.50.720:FF:000001">
    <property type="entry name" value="Glyceraldehyde-3-phosphate dehydrogenase"/>
    <property type="match status" value="1"/>
</dbReference>